<protein>
    <submittedName>
        <fullName evidence="2">Uncharacterized protein</fullName>
    </submittedName>
</protein>
<gene>
    <name evidence="2" type="ORF">PV04_08990</name>
</gene>
<dbReference type="AlphaFoldDB" id="A0A0D2FVK6"/>
<feature type="compositionally biased region" description="Basic and acidic residues" evidence="1">
    <location>
        <begin position="148"/>
        <end position="172"/>
    </location>
</feature>
<proteinExistence type="predicted"/>
<sequence>MATEIGDTAWETFLNQHASIVSLLDTHASLLVEMRKLCDDNSATRALILGRLNITEKSIATFKESAESLQEVTKREEQVVREDAKAPATEVPIVPIRLTKKPKSQKPVKAVADPSGLFTIDPNPTPIEQLYKEKISKTKPTDPSKANENTKRRVEADHPPRAEPETGEEPTRKKPKKHHERKAPLRPTDEDRPVDNVQQPDGDDDDFVKAVEARTKAKEEKKKAKANKKRKRQSEDSTEGASGTKKKKLKGKHEGGASPALAQGGQKQTDKRPFGQADLDENDENGKIGGKKKRQRKGKNSKT</sequence>
<feature type="compositionally biased region" description="Basic residues" evidence="1">
    <location>
        <begin position="223"/>
        <end position="232"/>
    </location>
</feature>
<evidence type="ECO:0000313" key="3">
    <source>
        <dbReference type="Proteomes" id="UP000054266"/>
    </source>
</evidence>
<accession>A0A0D2FVK6</accession>
<evidence type="ECO:0000313" key="2">
    <source>
        <dbReference type="EMBL" id="KIW64029.1"/>
    </source>
</evidence>
<feature type="compositionally biased region" description="Basic and acidic residues" evidence="1">
    <location>
        <begin position="130"/>
        <end position="142"/>
    </location>
</feature>
<feature type="compositionally biased region" description="Basic residues" evidence="1">
    <location>
        <begin position="289"/>
        <end position="303"/>
    </location>
</feature>
<evidence type="ECO:0000256" key="1">
    <source>
        <dbReference type="SAM" id="MobiDB-lite"/>
    </source>
</evidence>
<feature type="region of interest" description="Disordered" evidence="1">
    <location>
        <begin position="97"/>
        <end position="303"/>
    </location>
</feature>
<keyword evidence="3" id="KW-1185">Reference proteome</keyword>
<reference evidence="2 3" key="1">
    <citation type="submission" date="2015-01" db="EMBL/GenBank/DDBJ databases">
        <title>The Genome Sequence of Capronia semiimmersa CBS27337.</title>
        <authorList>
            <consortium name="The Broad Institute Genomics Platform"/>
            <person name="Cuomo C."/>
            <person name="de Hoog S."/>
            <person name="Gorbushina A."/>
            <person name="Stielow B."/>
            <person name="Teixiera M."/>
            <person name="Abouelleil A."/>
            <person name="Chapman S.B."/>
            <person name="Priest M."/>
            <person name="Young S.K."/>
            <person name="Wortman J."/>
            <person name="Nusbaum C."/>
            <person name="Birren B."/>
        </authorList>
    </citation>
    <scope>NUCLEOTIDE SEQUENCE [LARGE SCALE GENOMIC DNA]</scope>
    <source>
        <strain evidence="2 3">CBS 27337</strain>
    </source>
</reference>
<dbReference type="HOGENOM" id="CLU_1026850_0_0_1"/>
<dbReference type="Proteomes" id="UP000054266">
    <property type="component" value="Unassembled WGS sequence"/>
</dbReference>
<feature type="compositionally biased region" description="Basic and acidic residues" evidence="1">
    <location>
        <begin position="207"/>
        <end position="222"/>
    </location>
</feature>
<name>A0A0D2FVK6_9EURO</name>
<organism evidence="2 3">
    <name type="scientific">Phialophora macrospora</name>
    <dbReference type="NCBI Taxonomy" id="1851006"/>
    <lineage>
        <taxon>Eukaryota</taxon>
        <taxon>Fungi</taxon>
        <taxon>Dikarya</taxon>
        <taxon>Ascomycota</taxon>
        <taxon>Pezizomycotina</taxon>
        <taxon>Eurotiomycetes</taxon>
        <taxon>Chaetothyriomycetidae</taxon>
        <taxon>Chaetothyriales</taxon>
        <taxon>Herpotrichiellaceae</taxon>
        <taxon>Phialophora</taxon>
    </lineage>
</organism>
<dbReference type="EMBL" id="KN846961">
    <property type="protein sequence ID" value="KIW64029.1"/>
    <property type="molecule type" value="Genomic_DNA"/>
</dbReference>